<proteinExistence type="predicted"/>
<comment type="caution">
    <text evidence="1">The sequence shown here is derived from an EMBL/GenBank/DDBJ whole genome shotgun (WGS) entry which is preliminary data.</text>
</comment>
<organism evidence="1 2">
    <name type="scientific">Penstemon smallii</name>
    <dbReference type="NCBI Taxonomy" id="265156"/>
    <lineage>
        <taxon>Eukaryota</taxon>
        <taxon>Viridiplantae</taxon>
        <taxon>Streptophyta</taxon>
        <taxon>Embryophyta</taxon>
        <taxon>Tracheophyta</taxon>
        <taxon>Spermatophyta</taxon>
        <taxon>Magnoliopsida</taxon>
        <taxon>eudicotyledons</taxon>
        <taxon>Gunneridae</taxon>
        <taxon>Pentapetalae</taxon>
        <taxon>asterids</taxon>
        <taxon>lamiids</taxon>
        <taxon>Lamiales</taxon>
        <taxon>Plantaginaceae</taxon>
        <taxon>Cheloneae</taxon>
        <taxon>Penstemon</taxon>
    </lineage>
</organism>
<keyword evidence="2" id="KW-1185">Reference proteome</keyword>
<evidence type="ECO:0000313" key="2">
    <source>
        <dbReference type="Proteomes" id="UP001634393"/>
    </source>
</evidence>
<sequence length="64" mass="7180">MKRCMVHSQMEPGGCGHGSFLFRATPPSSSEAIDVMKSIISRKNMSHEPNTIQPKYIIVLNIYD</sequence>
<reference evidence="1 2" key="1">
    <citation type="submission" date="2024-12" db="EMBL/GenBank/DDBJ databases">
        <title>The unique morphological basis and parallel evolutionary history of personate flowers in Penstemon.</title>
        <authorList>
            <person name="Depatie T.H."/>
            <person name="Wessinger C.A."/>
        </authorList>
    </citation>
    <scope>NUCLEOTIDE SEQUENCE [LARGE SCALE GENOMIC DNA]</scope>
    <source>
        <strain evidence="1">WTNN_2</strain>
        <tissue evidence="1">Leaf</tissue>
    </source>
</reference>
<evidence type="ECO:0000313" key="1">
    <source>
        <dbReference type="EMBL" id="KAL3833424.1"/>
    </source>
</evidence>
<name>A0ABD3T8Z6_9LAMI</name>
<dbReference type="AlphaFoldDB" id="A0ABD3T8Z6"/>
<dbReference type="EMBL" id="JBJXBP010000004">
    <property type="protein sequence ID" value="KAL3833424.1"/>
    <property type="molecule type" value="Genomic_DNA"/>
</dbReference>
<dbReference type="Proteomes" id="UP001634393">
    <property type="component" value="Unassembled WGS sequence"/>
</dbReference>
<accession>A0ABD3T8Z6</accession>
<protein>
    <submittedName>
        <fullName evidence="1">Uncharacterized protein</fullName>
    </submittedName>
</protein>
<gene>
    <name evidence="1" type="ORF">ACJIZ3_008160</name>
</gene>